<gene>
    <name evidence="4" type="ORF">QYE76_014239</name>
</gene>
<dbReference type="AlphaFoldDB" id="A0AAD8U4F6"/>
<feature type="region of interest" description="Disordered" evidence="2">
    <location>
        <begin position="1"/>
        <end position="164"/>
    </location>
</feature>
<feature type="compositionally biased region" description="Polar residues" evidence="2">
    <location>
        <begin position="1"/>
        <end position="15"/>
    </location>
</feature>
<dbReference type="InterPro" id="IPR013087">
    <property type="entry name" value="Znf_C2H2_type"/>
</dbReference>
<feature type="domain" description="C2H2-type" evidence="3">
    <location>
        <begin position="182"/>
        <end position="209"/>
    </location>
</feature>
<feature type="compositionally biased region" description="Polar residues" evidence="2">
    <location>
        <begin position="261"/>
        <end position="270"/>
    </location>
</feature>
<name>A0AAD8U4F6_LOLMU</name>
<dbReference type="SUPFAM" id="SSF57667">
    <property type="entry name" value="beta-beta-alpha zinc fingers"/>
    <property type="match status" value="1"/>
</dbReference>
<keyword evidence="5" id="KW-1185">Reference proteome</keyword>
<feature type="region of interest" description="Disordered" evidence="2">
    <location>
        <begin position="258"/>
        <end position="280"/>
    </location>
</feature>
<proteinExistence type="predicted"/>
<dbReference type="PROSITE" id="PS50157">
    <property type="entry name" value="ZINC_FINGER_C2H2_2"/>
    <property type="match status" value="1"/>
</dbReference>
<sequence length="519" mass="53269">MSTGADSDDQSTSSGGRPRSDLEKDDLAGSDDDNRSAFQHHHGGDGGNDALPEIKRRRLESEGVVVDGGAVPSPTLSSECGSGGTISVIDADAGAAPRSALEKDDLAGSDDDNRSAFQHHHGGGGGNDALPEIKRRRLESEGVVVDEGALPSPTPSSECGSGGTIGNIDADAGAASLAQKLFACPICGREFGSKRAVSGHMRVHDARRREQWRKEGKPAISAVTGKFGSVGCRSVSPKSKGVADSMAVVIPESVIDPMPTASASGSSSAEPNPPNDDSMAIVVASSDNPTSQVVVHPPCSPQFLQGHQPAAPQAVVAQAQPSVAQGPQLAEAVSAQFVVHQPAAPQVVVAQAQPSVAQGPQLAEEASAAQFGVHQPAAPQVVHRASPTPPARDEQGWLRCREKGCDHRRFATHEGLRSHMACHKIRQQNKEAAAAASIPKKHGGRPKVSAHELTAALAPSPPAAMEEAPAQPAVAPGVLRLFGVNIVPAVPPASAAQEVSAAVTETGESSASSTDKHEQ</sequence>
<comment type="caution">
    <text evidence="4">The sequence shown here is derived from an EMBL/GenBank/DDBJ whole genome shotgun (WGS) entry which is preliminary data.</text>
</comment>
<keyword evidence="1" id="KW-0862">Zinc</keyword>
<dbReference type="EMBL" id="JAUUTY010000001">
    <property type="protein sequence ID" value="KAK1697542.1"/>
    <property type="molecule type" value="Genomic_DNA"/>
</dbReference>
<dbReference type="PROSITE" id="PS00028">
    <property type="entry name" value="ZINC_FINGER_C2H2_1"/>
    <property type="match status" value="1"/>
</dbReference>
<accession>A0AAD8U4F6</accession>
<feature type="compositionally biased region" description="Basic and acidic residues" evidence="2">
    <location>
        <begin position="100"/>
        <end position="114"/>
    </location>
</feature>
<dbReference type="Proteomes" id="UP001231189">
    <property type="component" value="Unassembled WGS sequence"/>
</dbReference>
<feature type="compositionally biased region" description="Basic and acidic residues" evidence="2">
    <location>
        <begin position="18"/>
        <end position="35"/>
    </location>
</feature>
<dbReference type="GO" id="GO:0008270">
    <property type="term" value="F:zinc ion binding"/>
    <property type="evidence" value="ECO:0007669"/>
    <property type="project" value="UniProtKB-KW"/>
</dbReference>
<dbReference type="Gene3D" id="3.30.160.60">
    <property type="entry name" value="Classic Zinc Finger"/>
    <property type="match status" value="1"/>
</dbReference>
<evidence type="ECO:0000256" key="1">
    <source>
        <dbReference type="PROSITE-ProRule" id="PRU00042"/>
    </source>
</evidence>
<feature type="region of interest" description="Disordered" evidence="2">
    <location>
        <begin position="493"/>
        <end position="519"/>
    </location>
</feature>
<protein>
    <recommendedName>
        <fullName evidence="3">C2H2-type domain-containing protein</fullName>
    </recommendedName>
</protein>
<evidence type="ECO:0000259" key="3">
    <source>
        <dbReference type="PROSITE" id="PS50157"/>
    </source>
</evidence>
<evidence type="ECO:0000313" key="4">
    <source>
        <dbReference type="EMBL" id="KAK1697542.1"/>
    </source>
</evidence>
<reference evidence="4" key="1">
    <citation type="submission" date="2023-07" db="EMBL/GenBank/DDBJ databases">
        <title>A chromosome-level genome assembly of Lolium multiflorum.</title>
        <authorList>
            <person name="Chen Y."/>
            <person name="Copetti D."/>
            <person name="Kolliker R."/>
            <person name="Studer B."/>
        </authorList>
    </citation>
    <scope>NUCLEOTIDE SEQUENCE</scope>
    <source>
        <strain evidence="4">02402/16</strain>
        <tissue evidence="4">Leaf</tissue>
    </source>
</reference>
<dbReference type="SMART" id="SM00355">
    <property type="entry name" value="ZnF_C2H2"/>
    <property type="match status" value="2"/>
</dbReference>
<evidence type="ECO:0000256" key="2">
    <source>
        <dbReference type="SAM" id="MobiDB-lite"/>
    </source>
</evidence>
<organism evidence="4 5">
    <name type="scientific">Lolium multiflorum</name>
    <name type="common">Italian ryegrass</name>
    <name type="synonym">Lolium perenne subsp. multiflorum</name>
    <dbReference type="NCBI Taxonomy" id="4521"/>
    <lineage>
        <taxon>Eukaryota</taxon>
        <taxon>Viridiplantae</taxon>
        <taxon>Streptophyta</taxon>
        <taxon>Embryophyta</taxon>
        <taxon>Tracheophyta</taxon>
        <taxon>Spermatophyta</taxon>
        <taxon>Magnoliopsida</taxon>
        <taxon>Liliopsida</taxon>
        <taxon>Poales</taxon>
        <taxon>Poaceae</taxon>
        <taxon>BOP clade</taxon>
        <taxon>Pooideae</taxon>
        <taxon>Poodae</taxon>
        <taxon>Poeae</taxon>
        <taxon>Poeae Chloroplast Group 2 (Poeae type)</taxon>
        <taxon>Loliodinae</taxon>
        <taxon>Loliinae</taxon>
        <taxon>Lolium</taxon>
    </lineage>
</organism>
<keyword evidence="1" id="KW-0479">Metal-binding</keyword>
<dbReference type="InterPro" id="IPR036236">
    <property type="entry name" value="Znf_C2H2_sf"/>
</dbReference>
<evidence type="ECO:0000313" key="5">
    <source>
        <dbReference type="Proteomes" id="UP001231189"/>
    </source>
</evidence>
<keyword evidence="1" id="KW-0863">Zinc-finger</keyword>